<evidence type="ECO:0000256" key="5">
    <source>
        <dbReference type="ARBA" id="ARBA00022705"/>
    </source>
</evidence>
<organism evidence="9 10">
    <name type="scientific">Rhodococcus phage Finch</name>
    <dbReference type="NCBI Taxonomy" id="2094144"/>
    <lineage>
        <taxon>Viruses</taxon>
        <taxon>Duplodnaviria</taxon>
        <taxon>Heunggongvirae</taxon>
        <taxon>Uroviricota</taxon>
        <taxon>Caudoviricetes</taxon>
        <taxon>Finchvirus</taxon>
        <taxon>Finchvirus finch</taxon>
    </lineage>
</organism>
<dbReference type="InterPro" id="IPR006171">
    <property type="entry name" value="TOPRIM_dom"/>
</dbReference>
<gene>
    <name evidence="9" type="primary">73</name>
    <name evidence="9" type="ORF">SEA_FINCH_73</name>
</gene>
<evidence type="ECO:0000313" key="9">
    <source>
        <dbReference type="EMBL" id="AVO25010.1"/>
    </source>
</evidence>
<dbReference type="SMART" id="SM00493">
    <property type="entry name" value="TOPRIM"/>
    <property type="match status" value="1"/>
</dbReference>
<dbReference type="GO" id="GO:0006269">
    <property type="term" value="P:DNA replication, synthesis of primer"/>
    <property type="evidence" value="ECO:0007669"/>
    <property type="project" value="UniProtKB-KW"/>
</dbReference>
<keyword evidence="1" id="KW-0240">DNA-directed RNA polymerase</keyword>
<evidence type="ECO:0000259" key="8">
    <source>
        <dbReference type="PROSITE" id="PS50880"/>
    </source>
</evidence>
<dbReference type="GO" id="GO:0008270">
    <property type="term" value="F:zinc ion binding"/>
    <property type="evidence" value="ECO:0007669"/>
    <property type="project" value="InterPro"/>
</dbReference>
<dbReference type="Proteomes" id="UP000241290">
    <property type="component" value="Genome"/>
</dbReference>
<evidence type="ECO:0000256" key="4">
    <source>
        <dbReference type="ARBA" id="ARBA00022695"/>
    </source>
</evidence>
<dbReference type="GO" id="GO:0000428">
    <property type="term" value="C:DNA-directed RNA polymerase complex"/>
    <property type="evidence" value="ECO:0007669"/>
    <property type="project" value="UniProtKB-KW"/>
</dbReference>
<evidence type="ECO:0000256" key="7">
    <source>
        <dbReference type="SAM" id="MobiDB-lite"/>
    </source>
</evidence>
<dbReference type="Gene3D" id="3.40.1360.10">
    <property type="match status" value="1"/>
</dbReference>
<dbReference type="PANTHER" id="PTHR30313:SF2">
    <property type="entry name" value="DNA PRIMASE"/>
    <property type="match status" value="1"/>
</dbReference>
<keyword evidence="3" id="KW-0808">Transferase</keyword>
<feature type="region of interest" description="Disordered" evidence="7">
    <location>
        <begin position="202"/>
        <end position="221"/>
    </location>
</feature>
<accession>A0A2P1JXH3</accession>
<proteinExistence type="predicted"/>
<evidence type="ECO:0000256" key="2">
    <source>
        <dbReference type="ARBA" id="ARBA00022515"/>
    </source>
</evidence>
<keyword evidence="6" id="KW-0804">Transcription</keyword>
<dbReference type="Pfam" id="PF13155">
    <property type="entry name" value="Toprim_2"/>
    <property type="match status" value="1"/>
</dbReference>
<dbReference type="GeneID" id="64766326"/>
<sequence length="368" mass="42230">MRGLDGLARREDTKRLHAEYLRRIDAEAVLAHYGAENGIRKGDEVIHSCLLDRVDQHHNNGDQNPSASMNLEKKLYSCYSFGGGDIFWLIAQMEGKEEFHEIVPMLGPFLTGGATETAEEFLDELEKYFTKGQGSALVMPKLHERVLRNWDFYHPYLKDRGVSLDAAQRLRVGYDQSQARIVFPHWVDGQLVGWQKRSLTDERWPQTQPDENGRIHKYQSSSGMPKAESLYNYDLVVRRGKRQVIVVESPMSVLRAETLLRDDDDPLAGVLGTFGAKVTEHQLKLLRNFDEVTLFTDHDTAGRASSFKMMDGLYRHTKVFHVEPEEGMDMADYTERSDLDRILSTREPAVLALARMEPIYGNSKRRRR</sequence>
<dbReference type="EMBL" id="MG962366">
    <property type="protein sequence ID" value="AVO25010.1"/>
    <property type="molecule type" value="Genomic_DNA"/>
</dbReference>
<feature type="domain" description="Toprim" evidence="8">
    <location>
        <begin position="242"/>
        <end position="323"/>
    </location>
</feature>
<reference evidence="10" key="1">
    <citation type="submission" date="2018-02" db="EMBL/GenBank/DDBJ databases">
        <authorList>
            <person name="Cohen D.B."/>
            <person name="Kent A.D."/>
        </authorList>
    </citation>
    <scope>NUCLEOTIDE SEQUENCE [LARGE SCALE GENOMIC DNA]</scope>
</reference>
<evidence type="ECO:0000256" key="6">
    <source>
        <dbReference type="ARBA" id="ARBA00023163"/>
    </source>
</evidence>
<dbReference type="KEGG" id="vg:64766326"/>
<dbReference type="SUPFAM" id="SSF56731">
    <property type="entry name" value="DNA primase core"/>
    <property type="match status" value="1"/>
</dbReference>
<keyword evidence="2" id="KW-0639">Primosome</keyword>
<dbReference type="PANTHER" id="PTHR30313">
    <property type="entry name" value="DNA PRIMASE"/>
    <property type="match status" value="1"/>
</dbReference>
<dbReference type="InterPro" id="IPR036977">
    <property type="entry name" value="DNA_primase_Znf_CHC2"/>
</dbReference>
<protein>
    <submittedName>
        <fullName evidence="9">DNA primase</fullName>
    </submittedName>
</protein>
<dbReference type="Gene3D" id="3.90.580.10">
    <property type="entry name" value="Zinc finger, CHC2-type domain"/>
    <property type="match status" value="1"/>
</dbReference>
<dbReference type="PROSITE" id="PS50880">
    <property type="entry name" value="TOPRIM"/>
    <property type="match status" value="1"/>
</dbReference>
<dbReference type="RefSeq" id="YP_010059095.1">
    <property type="nucleotide sequence ID" value="NC_054724.1"/>
</dbReference>
<evidence type="ECO:0000256" key="1">
    <source>
        <dbReference type="ARBA" id="ARBA00022478"/>
    </source>
</evidence>
<keyword evidence="4" id="KW-0548">Nucleotidyltransferase</keyword>
<dbReference type="GO" id="GO:0003677">
    <property type="term" value="F:DNA binding"/>
    <property type="evidence" value="ECO:0007669"/>
    <property type="project" value="InterPro"/>
</dbReference>
<name>A0A2P1JXH3_9CAUD</name>
<evidence type="ECO:0000256" key="3">
    <source>
        <dbReference type="ARBA" id="ARBA00022679"/>
    </source>
</evidence>
<keyword evidence="5" id="KW-0235">DNA replication</keyword>
<evidence type="ECO:0000313" key="10">
    <source>
        <dbReference type="Proteomes" id="UP000241290"/>
    </source>
</evidence>
<dbReference type="InterPro" id="IPR050219">
    <property type="entry name" value="DnaG_primase"/>
</dbReference>
<keyword evidence="10" id="KW-1185">Reference proteome</keyword>
<dbReference type="GO" id="GO:0016779">
    <property type="term" value="F:nucleotidyltransferase activity"/>
    <property type="evidence" value="ECO:0007669"/>
    <property type="project" value="UniProtKB-KW"/>
</dbReference>